<reference evidence="8 9" key="1">
    <citation type="submission" date="2019-07" db="EMBL/GenBank/DDBJ databases">
        <title>Genome sequencing for Ferrovibrio sp. K5.</title>
        <authorList>
            <person name="Park S.-J."/>
        </authorList>
    </citation>
    <scope>NUCLEOTIDE SEQUENCE [LARGE SCALE GENOMIC DNA]</scope>
    <source>
        <strain evidence="8 9">K5</strain>
    </source>
</reference>
<feature type="transmembrane region" description="Helical" evidence="7">
    <location>
        <begin position="256"/>
        <end position="277"/>
    </location>
</feature>
<dbReference type="InterPro" id="IPR004776">
    <property type="entry name" value="Mem_transp_PIN-like"/>
</dbReference>
<feature type="transmembrane region" description="Helical" evidence="7">
    <location>
        <begin position="289"/>
        <end position="311"/>
    </location>
</feature>
<evidence type="ECO:0000256" key="2">
    <source>
        <dbReference type="ARBA" id="ARBA00022448"/>
    </source>
</evidence>
<dbReference type="GO" id="GO:0055085">
    <property type="term" value="P:transmembrane transport"/>
    <property type="evidence" value="ECO:0007669"/>
    <property type="project" value="InterPro"/>
</dbReference>
<evidence type="ECO:0000256" key="6">
    <source>
        <dbReference type="ARBA" id="ARBA00023136"/>
    </source>
</evidence>
<gene>
    <name evidence="8" type="ORF">FNB15_01845</name>
</gene>
<feature type="transmembrane region" description="Helical" evidence="7">
    <location>
        <begin position="65"/>
        <end position="88"/>
    </location>
</feature>
<keyword evidence="4 7" id="KW-0812">Transmembrane</keyword>
<keyword evidence="3" id="KW-1003">Cell membrane</keyword>
<evidence type="ECO:0000256" key="3">
    <source>
        <dbReference type="ARBA" id="ARBA00022475"/>
    </source>
</evidence>
<dbReference type="PANTHER" id="PTHR36838">
    <property type="entry name" value="AUXIN EFFLUX CARRIER FAMILY PROTEIN"/>
    <property type="match status" value="1"/>
</dbReference>
<comment type="subcellular location">
    <subcellularLocation>
        <location evidence="1">Membrane</location>
        <topology evidence="1">Multi-pass membrane protein</topology>
    </subcellularLocation>
</comment>
<feature type="transmembrane region" description="Helical" evidence="7">
    <location>
        <begin position="109"/>
        <end position="133"/>
    </location>
</feature>
<organism evidence="8 9">
    <name type="scientific">Ferrovibrio terrae</name>
    <dbReference type="NCBI Taxonomy" id="2594003"/>
    <lineage>
        <taxon>Bacteria</taxon>
        <taxon>Pseudomonadati</taxon>
        <taxon>Pseudomonadota</taxon>
        <taxon>Alphaproteobacteria</taxon>
        <taxon>Rhodospirillales</taxon>
        <taxon>Rhodospirillaceae</taxon>
        <taxon>Ferrovibrio</taxon>
    </lineage>
</organism>
<dbReference type="PANTHER" id="PTHR36838:SF3">
    <property type="entry name" value="TRANSPORTER AUXIN EFFLUX CARRIER EC FAMILY"/>
    <property type="match status" value="1"/>
</dbReference>
<accession>A0A516GX44</accession>
<evidence type="ECO:0000256" key="1">
    <source>
        <dbReference type="ARBA" id="ARBA00004141"/>
    </source>
</evidence>
<dbReference type="EMBL" id="CP041636">
    <property type="protein sequence ID" value="QDO96097.1"/>
    <property type="molecule type" value="Genomic_DNA"/>
</dbReference>
<feature type="transmembrane region" description="Helical" evidence="7">
    <location>
        <begin position="230"/>
        <end position="250"/>
    </location>
</feature>
<dbReference type="OrthoDB" id="9810457at2"/>
<dbReference type="AlphaFoldDB" id="A0A516GX44"/>
<evidence type="ECO:0000313" key="9">
    <source>
        <dbReference type="Proteomes" id="UP000317496"/>
    </source>
</evidence>
<dbReference type="GO" id="GO:0016020">
    <property type="term" value="C:membrane"/>
    <property type="evidence" value="ECO:0007669"/>
    <property type="project" value="UniProtKB-SubCell"/>
</dbReference>
<proteinExistence type="predicted"/>
<dbReference type="KEGG" id="fer:FNB15_01845"/>
<protein>
    <submittedName>
        <fullName evidence="8">AEC family transporter</fullName>
    </submittedName>
</protein>
<dbReference type="RefSeq" id="WP_144067078.1">
    <property type="nucleotide sequence ID" value="NZ_CP041636.1"/>
</dbReference>
<keyword evidence="5 7" id="KW-1133">Transmembrane helix</keyword>
<feature type="transmembrane region" description="Helical" evidence="7">
    <location>
        <begin position="6"/>
        <end position="24"/>
    </location>
</feature>
<dbReference type="Pfam" id="PF03547">
    <property type="entry name" value="Mem_trans"/>
    <property type="match status" value="1"/>
</dbReference>
<evidence type="ECO:0000313" key="8">
    <source>
        <dbReference type="EMBL" id="QDO96097.1"/>
    </source>
</evidence>
<feature type="transmembrane region" description="Helical" evidence="7">
    <location>
        <begin position="31"/>
        <end position="53"/>
    </location>
</feature>
<sequence length="312" mass="33039">MGTLLNVSLPFFGLIFIGYAAGWTRIITAQAYLGLNAFVIWFALPAMLFIKMAQAPVFEAFDWKFVAAYSGGGLIAYAFTVGLSRLLFAINWGERAVQGMSSSFGNVGFMGLPILVTLFGDAAVLPAVLIIVFDHVLLIPLTTALIEGSNGGNASLPAIFKRVAIGMSRNPLIISTFAGLLWGLTGLNLLTPVETLLNLLANASAPCALFALGLTLVGRPISEGLEQVSLAAIGKLAIHPLVVWMLAAYVLKLDAFLTAVAVIQASMPTAANVYILATQQNTYVQRASSTILVTTVIATITVSAFMVLFTAY</sequence>
<evidence type="ECO:0000256" key="4">
    <source>
        <dbReference type="ARBA" id="ARBA00022692"/>
    </source>
</evidence>
<dbReference type="Proteomes" id="UP000317496">
    <property type="component" value="Chromosome"/>
</dbReference>
<evidence type="ECO:0000256" key="7">
    <source>
        <dbReference type="SAM" id="Phobius"/>
    </source>
</evidence>
<evidence type="ECO:0000256" key="5">
    <source>
        <dbReference type="ARBA" id="ARBA00022989"/>
    </source>
</evidence>
<feature type="transmembrane region" description="Helical" evidence="7">
    <location>
        <begin position="172"/>
        <end position="190"/>
    </location>
</feature>
<name>A0A516GX44_9PROT</name>
<keyword evidence="6 7" id="KW-0472">Membrane</keyword>
<keyword evidence="9" id="KW-1185">Reference proteome</keyword>
<keyword evidence="2" id="KW-0813">Transport</keyword>
<feature type="transmembrane region" description="Helical" evidence="7">
    <location>
        <begin position="196"/>
        <end position="218"/>
    </location>
</feature>